<name>A0A9W4XCV2_9PLEO</name>
<evidence type="ECO:0000256" key="1">
    <source>
        <dbReference type="SAM" id="MobiDB-lite"/>
    </source>
</evidence>
<dbReference type="EMBL" id="CAOQHR010000001">
    <property type="protein sequence ID" value="CAI6228509.1"/>
    <property type="molecule type" value="Genomic_DNA"/>
</dbReference>
<evidence type="ECO:0000313" key="3">
    <source>
        <dbReference type="Proteomes" id="UP001152607"/>
    </source>
</evidence>
<protein>
    <submittedName>
        <fullName evidence="2">Uncharacterized protein</fullName>
    </submittedName>
</protein>
<sequence length="61" mass="6836">MPSMHQPLVSPPAQPTASLSTYTPDQTAKPQQPRKSRLPLFPRRVKPALLYPLSEKKSLRA</sequence>
<keyword evidence="3" id="KW-1185">Reference proteome</keyword>
<organism evidence="2 3">
    <name type="scientific">Periconia digitata</name>
    <dbReference type="NCBI Taxonomy" id="1303443"/>
    <lineage>
        <taxon>Eukaryota</taxon>
        <taxon>Fungi</taxon>
        <taxon>Dikarya</taxon>
        <taxon>Ascomycota</taxon>
        <taxon>Pezizomycotina</taxon>
        <taxon>Dothideomycetes</taxon>
        <taxon>Pleosporomycetidae</taxon>
        <taxon>Pleosporales</taxon>
        <taxon>Massarineae</taxon>
        <taxon>Periconiaceae</taxon>
        <taxon>Periconia</taxon>
    </lineage>
</organism>
<proteinExistence type="predicted"/>
<dbReference type="Proteomes" id="UP001152607">
    <property type="component" value="Unassembled WGS sequence"/>
</dbReference>
<reference evidence="2" key="1">
    <citation type="submission" date="2023-01" db="EMBL/GenBank/DDBJ databases">
        <authorList>
            <person name="Van Ghelder C."/>
            <person name="Rancurel C."/>
        </authorList>
    </citation>
    <scope>NUCLEOTIDE SEQUENCE</scope>
    <source>
        <strain evidence="2">CNCM I-4278</strain>
    </source>
</reference>
<dbReference type="AlphaFoldDB" id="A0A9W4XCV2"/>
<comment type="caution">
    <text evidence="2">The sequence shown here is derived from an EMBL/GenBank/DDBJ whole genome shotgun (WGS) entry which is preliminary data.</text>
</comment>
<feature type="compositionally biased region" description="Polar residues" evidence="1">
    <location>
        <begin position="15"/>
        <end position="30"/>
    </location>
</feature>
<gene>
    <name evidence="2" type="ORF">PDIGIT_LOCUS122</name>
</gene>
<accession>A0A9W4XCV2</accession>
<feature type="region of interest" description="Disordered" evidence="1">
    <location>
        <begin position="1"/>
        <end position="46"/>
    </location>
</feature>
<evidence type="ECO:0000313" key="2">
    <source>
        <dbReference type="EMBL" id="CAI6228509.1"/>
    </source>
</evidence>